<proteinExistence type="predicted"/>
<dbReference type="RefSeq" id="WP_157185332.1">
    <property type="nucleotide sequence ID" value="NZ_JACHIT010000001.1"/>
</dbReference>
<dbReference type="InterPro" id="IPR009721">
    <property type="entry name" value="O-acyltransferase_WSD1_C"/>
</dbReference>
<sequence>MDALTPQDATRYWLSHRTRNDLFLLYCFTDAGRSLADLRAVVAERSARIPDLTVRVRERRFAYPVWVWGSAGDRVVDHTVSGSTWEEVVAALGGLLGGGVRADECPWRVHLFRGVTGAPGGEDPALVVVLQVSHALADGQRAAGIARALFSESDSSWPVDNGRGAGAPRRLAGLYSGSADRGESCGGWVFPGAERVAGLVVQARVVGEELFSIMSFPVRLVRTVVRGLAAARARRALAELTERSAVPPPAASLPATMLNRSPEPTSHIVRMLVRDDLRVPGYTVTVVALTAIGAALDRYLAQRGEPAELSAQVSMAVPARNKHSRNNYRDLAVELHGAERDPRRRAERIAADLESRRVRSGHPLTAVGGRVTDVLPAPVLRRDIATYPIDQVPDTLTGHTVVSSVNRGPADLTFGSAPVRFTAGFPALGTVMHLTHGIHGLGSTITVSIHADPEVIPDIDVYAALLNTTLTETVDALSRVPADE</sequence>
<dbReference type="Proteomes" id="UP000540412">
    <property type="component" value="Unassembled WGS sequence"/>
</dbReference>
<accession>A0A7W9PCT4</accession>
<dbReference type="EMBL" id="JACHIT010000001">
    <property type="protein sequence ID" value="MBB5913551.1"/>
    <property type="molecule type" value="Genomic_DNA"/>
</dbReference>
<gene>
    <name evidence="2" type="ORF">BJY24_002418</name>
</gene>
<dbReference type="AlphaFoldDB" id="A0A7W9PCT4"/>
<organism evidence="2 3">
    <name type="scientific">Nocardia transvalensis</name>
    <dbReference type="NCBI Taxonomy" id="37333"/>
    <lineage>
        <taxon>Bacteria</taxon>
        <taxon>Bacillati</taxon>
        <taxon>Actinomycetota</taxon>
        <taxon>Actinomycetes</taxon>
        <taxon>Mycobacteriales</taxon>
        <taxon>Nocardiaceae</taxon>
        <taxon>Nocardia</taxon>
    </lineage>
</organism>
<evidence type="ECO:0000313" key="2">
    <source>
        <dbReference type="EMBL" id="MBB5913551.1"/>
    </source>
</evidence>
<comment type="caution">
    <text evidence="2">The sequence shown here is derived from an EMBL/GenBank/DDBJ whole genome shotgun (WGS) entry which is preliminary data.</text>
</comment>
<dbReference type="Pfam" id="PF06974">
    <property type="entry name" value="WS_DGAT_C"/>
    <property type="match status" value="1"/>
</dbReference>
<name>A0A7W9PCT4_9NOCA</name>
<reference evidence="2 3" key="1">
    <citation type="submission" date="2020-08" db="EMBL/GenBank/DDBJ databases">
        <title>Sequencing the genomes of 1000 actinobacteria strains.</title>
        <authorList>
            <person name="Klenk H.-P."/>
        </authorList>
    </citation>
    <scope>NUCLEOTIDE SEQUENCE [LARGE SCALE GENOMIC DNA]</scope>
    <source>
        <strain evidence="2 3">DSM 43582</strain>
    </source>
</reference>
<feature type="domain" description="O-acyltransferase WSD1 C-terminal" evidence="1">
    <location>
        <begin position="332"/>
        <end position="472"/>
    </location>
</feature>
<protein>
    <recommendedName>
        <fullName evidence="1">O-acyltransferase WSD1 C-terminal domain-containing protein</fullName>
    </recommendedName>
</protein>
<evidence type="ECO:0000259" key="1">
    <source>
        <dbReference type="Pfam" id="PF06974"/>
    </source>
</evidence>
<evidence type="ECO:0000313" key="3">
    <source>
        <dbReference type="Proteomes" id="UP000540412"/>
    </source>
</evidence>
<keyword evidence="3" id="KW-1185">Reference proteome</keyword>